<dbReference type="CDD" id="cd07040">
    <property type="entry name" value="HP"/>
    <property type="match status" value="1"/>
</dbReference>
<dbReference type="Proteomes" id="UP001294412">
    <property type="component" value="Unassembled WGS sequence"/>
</dbReference>
<protein>
    <submittedName>
        <fullName evidence="2">Histidine phosphatase family protein</fullName>
    </submittedName>
</protein>
<dbReference type="SUPFAM" id="SSF53254">
    <property type="entry name" value="Phosphoglycerate mutase-like"/>
    <property type="match status" value="1"/>
</dbReference>
<dbReference type="Pfam" id="PF00300">
    <property type="entry name" value="His_Phos_1"/>
    <property type="match status" value="1"/>
</dbReference>
<feature type="signal peptide" evidence="1">
    <location>
        <begin position="1"/>
        <end position="33"/>
    </location>
</feature>
<evidence type="ECO:0000313" key="2">
    <source>
        <dbReference type="EMBL" id="MDY8110431.1"/>
    </source>
</evidence>
<organism evidence="2 3">
    <name type="scientific">Fulvimarina uroteuthidis</name>
    <dbReference type="NCBI Taxonomy" id="3098149"/>
    <lineage>
        <taxon>Bacteria</taxon>
        <taxon>Pseudomonadati</taxon>
        <taxon>Pseudomonadota</taxon>
        <taxon>Alphaproteobacteria</taxon>
        <taxon>Hyphomicrobiales</taxon>
        <taxon>Aurantimonadaceae</taxon>
        <taxon>Fulvimarina</taxon>
    </lineage>
</organism>
<dbReference type="Gene3D" id="3.40.50.1240">
    <property type="entry name" value="Phosphoglycerate mutase-like"/>
    <property type="match status" value="1"/>
</dbReference>
<keyword evidence="1" id="KW-0732">Signal</keyword>
<accession>A0ABU5I4W0</accession>
<evidence type="ECO:0000313" key="3">
    <source>
        <dbReference type="Proteomes" id="UP001294412"/>
    </source>
</evidence>
<dbReference type="InterPro" id="IPR013078">
    <property type="entry name" value="His_Pase_superF_clade-1"/>
</dbReference>
<dbReference type="RefSeq" id="WP_322188018.1">
    <property type="nucleotide sequence ID" value="NZ_JAXLPB010000005.1"/>
</dbReference>
<name>A0ABU5I4W0_9HYPH</name>
<gene>
    <name evidence="2" type="ORF">U0C82_14915</name>
</gene>
<proteinExistence type="predicted"/>
<keyword evidence="3" id="KW-1185">Reference proteome</keyword>
<sequence length="198" mass="21223">MRDNGWNGRSAFKRLATASFVALALLCAPGAAAEAEPLADAQREGVHLVMRHAIAPGTGDPASFRIGDCATQRVLSDEGREQARAIGERLRKAGVRIDVVLTSQWCRCRETAELMDVGPVEDAPFLNSFFRNRDKADAQRQAAVARLRELTAQGRKALFVTHQVNVTGLTGVYPSSGEIVLVAIGEDGGIETHGSIGE</sequence>
<feature type="chain" id="PRO_5046905445" evidence="1">
    <location>
        <begin position="34"/>
        <end position="198"/>
    </location>
</feature>
<dbReference type="InterPro" id="IPR029033">
    <property type="entry name" value="His_PPase_superfam"/>
</dbReference>
<comment type="caution">
    <text evidence="2">The sequence shown here is derived from an EMBL/GenBank/DDBJ whole genome shotgun (WGS) entry which is preliminary data.</text>
</comment>
<evidence type="ECO:0000256" key="1">
    <source>
        <dbReference type="SAM" id="SignalP"/>
    </source>
</evidence>
<reference evidence="2 3" key="1">
    <citation type="submission" date="2023-12" db="EMBL/GenBank/DDBJ databases">
        <title>Description of Novel Strain Fulvimarina sp. 2208YS6-2-32 isolated from Uroteuthis (Photololigo) edulis.</title>
        <authorList>
            <person name="Park J.-S."/>
        </authorList>
    </citation>
    <scope>NUCLEOTIDE SEQUENCE [LARGE SCALE GENOMIC DNA]</scope>
    <source>
        <strain evidence="2 3">2208YS6-2-32</strain>
    </source>
</reference>
<dbReference type="EMBL" id="JAXLPB010000005">
    <property type="protein sequence ID" value="MDY8110431.1"/>
    <property type="molecule type" value="Genomic_DNA"/>
</dbReference>